<reference evidence="1 2" key="1">
    <citation type="submission" date="2024-02" db="EMBL/GenBank/DDBJ databases">
        <title>Chromosome-scale genome assembly of the rough periwinkle Littorina saxatilis.</title>
        <authorList>
            <person name="De Jode A."/>
            <person name="Faria R."/>
            <person name="Formenti G."/>
            <person name="Sims Y."/>
            <person name="Smith T.P."/>
            <person name="Tracey A."/>
            <person name="Wood J.M.D."/>
            <person name="Zagrodzka Z.B."/>
            <person name="Johannesson K."/>
            <person name="Butlin R.K."/>
            <person name="Leder E.H."/>
        </authorList>
    </citation>
    <scope>NUCLEOTIDE SEQUENCE [LARGE SCALE GENOMIC DNA]</scope>
    <source>
        <strain evidence="1">Snail1</strain>
        <tissue evidence="1">Muscle</tissue>
    </source>
</reference>
<dbReference type="PANTHER" id="PTHR10044:SF139">
    <property type="entry name" value="DEATH-ASSOCIATED INHIBITOR OF APOPTOSIS 2"/>
    <property type="match status" value="1"/>
</dbReference>
<gene>
    <name evidence="1" type="ORF">V1264_015766</name>
</gene>
<accession>A0AAN9BME1</accession>
<dbReference type="Pfam" id="PF00653">
    <property type="entry name" value="BIR"/>
    <property type="match status" value="2"/>
</dbReference>
<dbReference type="Gene3D" id="1.10.1170.10">
    <property type="entry name" value="Inhibitor Of Apoptosis Protein (2mihbC-IAP-1), Chain A"/>
    <property type="match status" value="2"/>
</dbReference>
<dbReference type="PANTHER" id="PTHR10044">
    <property type="entry name" value="INHIBITOR OF APOPTOSIS"/>
    <property type="match status" value="1"/>
</dbReference>
<name>A0AAN9BME1_9CAEN</name>
<dbReference type="PROSITE" id="PS50143">
    <property type="entry name" value="BIR_REPEAT_2"/>
    <property type="match status" value="2"/>
</dbReference>
<dbReference type="EMBL" id="JBAMIC010000004">
    <property type="protein sequence ID" value="KAK7107940.1"/>
    <property type="molecule type" value="Genomic_DNA"/>
</dbReference>
<dbReference type="Proteomes" id="UP001374579">
    <property type="component" value="Unassembled WGS sequence"/>
</dbReference>
<evidence type="ECO:0000313" key="1">
    <source>
        <dbReference type="EMBL" id="KAK7107940.1"/>
    </source>
</evidence>
<sequence length="272" mass="31481">MPLQFQIDRFRPFLDRPHAYNFEANRLSTFEANPACFHACHISPGSFAKQGFYSTGNADEVECYKCSQSHSNWEPEQELYRIHRQLSPICASFTDDDDAHQGVKPNIAIPLRQEDIRIHIGSLNGLGLTAHRIGVQESDNGYSDFSVHDDHNDIVVDFNVRLRSRRIVDNLQRGHLHSEFSSVWKREHTFYEFPQTRLIWSLKRHGFFSVGHDDIVMCFSCGLALNRWEPGDDPRDAHIRLTRGSCKHLRTVERENFIQRSLRQLGVVGNSY</sequence>
<dbReference type="InterPro" id="IPR050784">
    <property type="entry name" value="IAP"/>
</dbReference>
<dbReference type="InterPro" id="IPR001370">
    <property type="entry name" value="BIR_rpt"/>
</dbReference>
<comment type="caution">
    <text evidence="1">The sequence shown here is derived from an EMBL/GenBank/DDBJ whole genome shotgun (WGS) entry which is preliminary data.</text>
</comment>
<dbReference type="GO" id="GO:0005634">
    <property type="term" value="C:nucleus"/>
    <property type="evidence" value="ECO:0007669"/>
    <property type="project" value="TreeGrafter"/>
</dbReference>
<dbReference type="SMART" id="SM00238">
    <property type="entry name" value="BIR"/>
    <property type="match status" value="2"/>
</dbReference>
<protein>
    <submittedName>
        <fullName evidence="1">Uncharacterized protein</fullName>
    </submittedName>
</protein>
<evidence type="ECO:0000313" key="2">
    <source>
        <dbReference type="Proteomes" id="UP001374579"/>
    </source>
</evidence>
<dbReference type="AlphaFoldDB" id="A0AAN9BME1"/>
<keyword evidence="2" id="KW-1185">Reference proteome</keyword>
<dbReference type="SUPFAM" id="SSF57924">
    <property type="entry name" value="Inhibitor of apoptosis (IAP) repeat"/>
    <property type="match status" value="2"/>
</dbReference>
<organism evidence="1 2">
    <name type="scientific">Littorina saxatilis</name>
    <dbReference type="NCBI Taxonomy" id="31220"/>
    <lineage>
        <taxon>Eukaryota</taxon>
        <taxon>Metazoa</taxon>
        <taxon>Spiralia</taxon>
        <taxon>Lophotrochozoa</taxon>
        <taxon>Mollusca</taxon>
        <taxon>Gastropoda</taxon>
        <taxon>Caenogastropoda</taxon>
        <taxon>Littorinimorpha</taxon>
        <taxon>Littorinoidea</taxon>
        <taxon>Littorinidae</taxon>
        <taxon>Littorina</taxon>
    </lineage>
</organism>
<dbReference type="GO" id="GO:0005737">
    <property type="term" value="C:cytoplasm"/>
    <property type="evidence" value="ECO:0007669"/>
    <property type="project" value="TreeGrafter"/>
</dbReference>
<proteinExistence type="predicted"/>